<dbReference type="NCBIfam" id="TIGR00732">
    <property type="entry name" value="dprA"/>
    <property type="match status" value="1"/>
</dbReference>
<dbReference type="Gene3D" id="1.10.10.10">
    <property type="entry name" value="Winged helix-like DNA-binding domain superfamily/Winged helix DNA-binding domain"/>
    <property type="match status" value="1"/>
</dbReference>
<dbReference type="InterPro" id="IPR057666">
    <property type="entry name" value="DrpA_SLOG"/>
</dbReference>
<dbReference type="PANTHER" id="PTHR43022">
    <property type="entry name" value="PROTEIN SMF"/>
    <property type="match status" value="1"/>
</dbReference>
<dbReference type="Pfam" id="PF17782">
    <property type="entry name" value="WHD_DprA"/>
    <property type="match status" value="1"/>
</dbReference>
<dbReference type="PANTHER" id="PTHR43022:SF1">
    <property type="entry name" value="PROTEIN SMF"/>
    <property type="match status" value="1"/>
</dbReference>
<dbReference type="RefSeq" id="WP_338253308.1">
    <property type="nucleotide sequence ID" value="NZ_BSRI01000002.1"/>
</dbReference>
<feature type="domain" description="Smf/DprA SLOG" evidence="2">
    <location>
        <begin position="102"/>
        <end position="314"/>
    </location>
</feature>
<proteinExistence type="inferred from homology"/>
<protein>
    <submittedName>
        <fullName evidence="4">DNA processing protein DprA</fullName>
    </submittedName>
</protein>
<evidence type="ECO:0000259" key="2">
    <source>
        <dbReference type="Pfam" id="PF02481"/>
    </source>
</evidence>
<reference evidence="4 5" key="1">
    <citation type="submission" date="2023-02" db="EMBL/GenBank/DDBJ databases">
        <title>Dictyobacter halimunensis sp. nov., a new member of the class Ktedonobacteria from forest soil in a geothermal area.</title>
        <authorList>
            <person name="Rachmania M.K."/>
            <person name="Ningsih F."/>
            <person name="Sakai Y."/>
            <person name="Yabe S."/>
            <person name="Yokota A."/>
            <person name="Sjamsuridzal W."/>
        </authorList>
    </citation>
    <scope>NUCLEOTIDE SEQUENCE [LARGE SCALE GENOMIC DNA]</scope>
    <source>
        <strain evidence="4 5">S3.2.2.5</strain>
    </source>
</reference>
<evidence type="ECO:0000259" key="3">
    <source>
        <dbReference type="Pfam" id="PF17782"/>
    </source>
</evidence>
<dbReference type="Proteomes" id="UP001344906">
    <property type="component" value="Unassembled WGS sequence"/>
</dbReference>
<sequence>MGKKQRRMEVFDGRARYYPSDKLTLEELSYWIAFSRVMGIGPVRFQLLLDHFQEDVARAWYAPSSELTRIGLDQRTVDSFIRQRASIDPDHELERLDRLRIQVITWKDACYPPLLRKIDYAPPVLYACGQLTEDDLHYSIGIVGTRKMSSYGRQVTEHFTKELVKGKITIVSGLALGVDTVAHNTALDNGGRTIAVLACGLDTIYPPSNYHLAKHIIDSGRGVILSSFPLGIKPEAGNFPARNHIIAGLSLGILVTEAPLKSGALITANSALVQGREVYAVPSSIFSNSGAGVNKLIRDGAHPVTEVSDILEHLNIHTVPLPDASVLREPESEEERIVLGLLSREPRHIDDLIRDTELAPNIVTSTLTILELDGLVKQLGSMQYVRCT</sequence>
<dbReference type="InterPro" id="IPR041614">
    <property type="entry name" value="DprA_WH"/>
</dbReference>
<dbReference type="InterPro" id="IPR003488">
    <property type="entry name" value="DprA"/>
</dbReference>
<dbReference type="Gene3D" id="3.40.50.450">
    <property type="match status" value="1"/>
</dbReference>
<dbReference type="InterPro" id="IPR036388">
    <property type="entry name" value="WH-like_DNA-bd_sf"/>
</dbReference>
<comment type="similarity">
    <text evidence="1">Belongs to the DprA/Smf family.</text>
</comment>
<feature type="domain" description="DprA winged helix" evidence="3">
    <location>
        <begin position="328"/>
        <end position="379"/>
    </location>
</feature>
<evidence type="ECO:0000256" key="1">
    <source>
        <dbReference type="ARBA" id="ARBA00006525"/>
    </source>
</evidence>
<comment type="caution">
    <text evidence="4">The sequence shown here is derived from an EMBL/GenBank/DDBJ whole genome shotgun (WGS) entry which is preliminary data.</text>
</comment>
<evidence type="ECO:0000313" key="5">
    <source>
        <dbReference type="Proteomes" id="UP001344906"/>
    </source>
</evidence>
<dbReference type="EMBL" id="BSRI01000002">
    <property type="protein sequence ID" value="GLV57387.1"/>
    <property type="molecule type" value="Genomic_DNA"/>
</dbReference>
<accession>A0ABQ6FT17</accession>
<name>A0ABQ6FT17_9CHLR</name>
<dbReference type="SUPFAM" id="SSF102405">
    <property type="entry name" value="MCP/YpsA-like"/>
    <property type="match status" value="1"/>
</dbReference>
<organism evidence="4 5">
    <name type="scientific">Dictyobacter halimunensis</name>
    <dbReference type="NCBI Taxonomy" id="3026934"/>
    <lineage>
        <taxon>Bacteria</taxon>
        <taxon>Bacillati</taxon>
        <taxon>Chloroflexota</taxon>
        <taxon>Ktedonobacteria</taxon>
        <taxon>Ktedonobacterales</taxon>
        <taxon>Dictyobacteraceae</taxon>
        <taxon>Dictyobacter</taxon>
    </lineage>
</organism>
<gene>
    <name evidence="4" type="ORF">KDH_42230</name>
</gene>
<dbReference type="Pfam" id="PF02481">
    <property type="entry name" value="DNA_processg_A"/>
    <property type="match status" value="1"/>
</dbReference>
<evidence type="ECO:0000313" key="4">
    <source>
        <dbReference type="EMBL" id="GLV57387.1"/>
    </source>
</evidence>
<keyword evidence="5" id="KW-1185">Reference proteome</keyword>